<organism evidence="7 8">
    <name type="scientific">Marinobacterium weihaiense</name>
    <dbReference type="NCBI Taxonomy" id="2851016"/>
    <lineage>
        <taxon>Bacteria</taxon>
        <taxon>Pseudomonadati</taxon>
        <taxon>Pseudomonadota</taxon>
        <taxon>Gammaproteobacteria</taxon>
        <taxon>Oceanospirillales</taxon>
        <taxon>Oceanospirillaceae</taxon>
        <taxon>Marinobacterium</taxon>
    </lineage>
</organism>
<dbReference type="InterPro" id="IPR003594">
    <property type="entry name" value="HATPase_dom"/>
</dbReference>
<comment type="catalytic activity">
    <reaction evidence="1">
        <text>ATP + protein L-histidine = ADP + protein N-phospho-L-histidine.</text>
        <dbReference type="EC" id="2.7.13.3"/>
    </reaction>
</comment>
<keyword evidence="5" id="KW-0472">Membrane</keyword>
<dbReference type="EC" id="2.7.13.3" evidence="2"/>
<keyword evidence="4" id="KW-0418">Kinase</keyword>
<evidence type="ECO:0000256" key="1">
    <source>
        <dbReference type="ARBA" id="ARBA00000085"/>
    </source>
</evidence>
<protein>
    <recommendedName>
        <fullName evidence="2">histidine kinase</fullName>
        <ecNumber evidence="2">2.7.13.3</ecNumber>
    </recommendedName>
</protein>
<dbReference type="PANTHER" id="PTHR43047">
    <property type="entry name" value="TWO-COMPONENT HISTIDINE PROTEIN KINASE"/>
    <property type="match status" value="1"/>
</dbReference>
<gene>
    <name evidence="7" type="ORF">KTN04_08990</name>
</gene>
<keyword evidence="5" id="KW-1133">Transmembrane helix</keyword>
<evidence type="ECO:0000256" key="3">
    <source>
        <dbReference type="ARBA" id="ARBA00022679"/>
    </source>
</evidence>
<dbReference type="EMBL" id="JAHQZT010000009">
    <property type="protein sequence ID" value="MBV0933471.1"/>
    <property type="molecule type" value="Genomic_DNA"/>
</dbReference>
<keyword evidence="8" id="KW-1185">Reference proteome</keyword>
<accession>A0ABS6MAY7</accession>
<dbReference type="PROSITE" id="PS50109">
    <property type="entry name" value="HIS_KIN"/>
    <property type="match status" value="1"/>
</dbReference>
<evidence type="ECO:0000256" key="5">
    <source>
        <dbReference type="SAM" id="Phobius"/>
    </source>
</evidence>
<dbReference type="SMART" id="SM00387">
    <property type="entry name" value="HATPase_c"/>
    <property type="match status" value="1"/>
</dbReference>
<dbReference type="RefSeq" id="WP_217334886.1">
    <property type="nucleotide sequence ID" value="NZ_JAHQZT010000009.1"/>
</dbReference>
<feature type="transmembrane region" description="Helical" evidence="5">
    <location>
        <begin position="21"/>
        <end position="43"/>
    </location>
</feature>
<keyword evidence="3" id="KW-0808">Transferase</keyword>
<dbReference type="CDD" id="cd12913">
    <property type="entry name" value="PDC1_MCP_like"/>
    <property type="match status" value="1"/>
</dbReference>
<dbReference type="InterPro" id="IPR005467">
    <property type="entry name" value="His_kinase_dom"/>
</dbReference>
<evidence type="ECO:0000313" key="8">
    <source>
        <dbReference type="Proteomes" id="UP000755551"/>
    </source>
</evidence>
<feature type="transmembrane region" description="Helical" evidence="5">
    <location>
        <begin position="382"/>
        <end position="402"/>
    </location>
</feature>
<feature type="domain" description="Histidine kinase" evidence="6">
    <location>
        <begin position="470"/>
        <end position="686"/>
    </location>
</feature>
<proteinExistence type="predicted"/>
<dbReference type="CDD" id="cd00082">
    <property type="entry name" value="HisKA"/>
    <property type="match status" value="1"/>
</dbReference>
<dbReference type="Proteomes" id="UP000755551">
    <property type="component" value="Unassembled WGS sequence"/>
</dbReference>
<name>A0ABS6MAY7_9GAMM</name>
<keyword evidence="5" id="KW-0812">Transmembrane</keyword>
<evidence type="ECO:0000313" key="7">
    <source>
        <dbReference type="EMBL" id="MBV0933471.1"/>
    </source>
</evidence>
<dbReference type="Pfam" id="PF02518">
    <property type="entry name" value="HATPase_c"/>
    <property type="match status" value="1"/>
</dbReference>
<sequence length="689" mass="77322">MPFRPLRPFELLSTQRWVWRALVRSALIPLLLVETLLVAVYLFSSQHIRDANVELLRRQADEQLANTARLEVNVIDEQLHAVSALADIYRQATWRALEAPLPMQPGQEYARNAAGVLYSPRNDGRAASFYSAITPPEQQDLDKVRRLESLDPLMQSLLRANPLVNAVYFNSRDSYNRIYPWFDTPSQYPPRMNIPEYSFYYAADAEHNPSRDVVWTDVYVDPAGLGWMTSAVAPVYRGDVLEGVVGLDITVASIVEQILQLEIPWQGYAVLVNRQGTLMALPPRAEADFGLQELTRFSYREAIEQESFKPERFNIARRADTAELARMMRAAADGGGVLVLNGGRKRVAWREIDATGWQLLTLVDEEAVYGSTERLADHFRNIGYLLIAGLLLFYLLFFAYTWRRSVWLSRSISAPLETLNHILIEIGHEYYDQPRPRFRLQELQRSADAVIRMGRDLGRANRAKNRFLSSISHELRTPLSSIIGFAELVRASPSLGEDEQACIDEILQASQHLLHLINDVLDLAQVQSDRVHLQRVAVPLSDAVDSCLRMIEPQAQAQQVALCRFEQGRELIVQADAGRLNQVLLNLLSNAVKYNRAGGVVQVEASAAAGRVRISVSDTGAGIAPERQPELFLPFSRLGHETGTIPGTGIGLNISKHLVELMEGRIGCDSQPGHGSRFWIELAQAGQDD</sequence>
<evidence type="ECO:0000256" key="4">
    <source>
        <dbReference type="ARBA" id="ARBA00022777"/>
    </source>
</evidence>
<reference evidence="7 8" key="1">
    <citation type="submission" date="2021-06" db="EMBL/GenBank/DDBJ databases">
        <title>Bacterium isolated from marine sediment.</title>
        <authorList>
            <person name="Zhu K.-L."/>
            <person name="Du Z.-J."/>
            <person name="Liang Q.-Y."/>
        </authorList>
    </citation>
    <scope>NUCLEOTIDE SEQUENCE [LARGE SCALE GENOMIC DNA]</scope>
    <source>
        <strain evidence="7 8">A346</strain>
    </source>
</reference>
<dbReference type="CDD" id="cd18774">
    <property type="entry name" value="PDC2_HK_sensor"/>
    <property type="match status" value="1"/>
</dbReference>
<evidence type="ECO:0000256" key="2">
    <source>
        <dbReference type="ARBA" id="ARBA00012438"/>
    </source>
</evidence>
<dbReference type="PANTHER" id="PTHR43047:SF72">
    <property type="entry name" value="OSMOSENSING HISTIDINE PROTEIN KINASE SLN1"/>
    <property type="match status" value="1"/>
</dbReference>
<comment type="caution">
    <text evidence="7">The sequence shown here is derived from an EMBL/GenBank/DDBJ whole genome shotgun (WGS) entry which is preliminary data.</text>
</comment>
<dbReference type="SMART" id="SM00388">
    <property type="entry name" value="HisKA"/>
    <property type="match status" value="1"/>
</dbReference>
<dbReference type="InterPro" id="IPR003661">
    <property type="entry name" value="HisK_dim/P_dom"/>
</dbReference>
<evidence type="ECO:0000259" key="6">
    <source>
        <dbReference type="PROSITE" id="PS50109"/>
    </source>
</evidence>
<dbReference type="Pfam" id="PF00512">
    <property type="entry name" value="HisKA"/>
    <property type="match status" value="1"/>
</dbReference>